<accession>A0A9X3A0N3</accession>
<feature type="region of interest" description="Disordered" evidence="1">
    <location>
        <begin position="325"/>
        <end position="446"/>
    </location>
</feature>
<protein>
    <submittedName>
        <fullName evidence="2">Uncharacterized protein</fullName>
    </submittedName>
</protein>
<dbReference type="EMBL" id="JANYMP010000007">
    <property type="protein sequence ID" value="MCS7478739.1"/>
    <property type="molecule type" value="Genomic_DNA"/>
</dbReference>
<keyword evidence="3" id="KW-1185">Reference proteome</keyword>
<feature type="compositionally biased region" description="Basic residues" evidence="1">
    <location>
        <begin position="381"/>
        <end position="390"/>
    </location>
</feature>
<feature type="region of interest" description="Disordered" evidence="1">
    <location>
        <begin position="253"/>
        <end position="275"/>
    </location>
</feature>
<feature type="compositionally biased region" description="Polar residues" evidence="1">
    <location>
        <begin position="253"/>
        <end position="265"/>
    </location>
</feature>
<gene>
    <name evidence="2" type="ORF">NZH93_17905</name>
</gene>
<reference evidence="2" key="1">
    <citation type="submission" date="2022-08" db="EMBL/GenBank/DDBJ databases">
        <authorList>
            <person name="Tistechok S."/>
            <person name="Samborskyy M."/>
            <person name="Roman I."/>
        </authorList>
    </citation>
    <scope>NUCLEOTIDE SEQUENCE</scope>
    <source>
        <strain evidence="2">DSM 103496</strain>
    </source>
</reference>
<name>A0A9X3A0N3_9PSEU</name>
<feature type="compositionally biased region" description="Basic residues" evidence="1">
    <location>
        <begin position="470"/>
        <end position="498"/>
    </location>
</feature>
<proteinExistence type="predicted"/>
<organism evidence="2 3">
    <name type="scientific">Umezawaea endophytica</name>
    <dbReference type="NCBI Taxonomy" id="1654476"/>
    <lineage>
        <taxon>Bacteria</taxon>
        <taxon>Bacillati</taxon>
        <taxon>Actinomycetota</taxon>
        <taxon>Actinomycetes</taxon>
        <taxon>Pseudonocardiales</taxon>
        <taxon>Pseudonocardiaceae</taxon>
        <taxon>Umezawaea</taxon>
    </lineage>
</organism>
<dbReference type="RefSeq" id="WP_259624240.1">
    <property type="nucleotide sequence ID" value="NZ_JANYMP010000007.1"/>
</dbReference>
<sequence>MEKATFTADYVAKGGLTLGYAITIHKSQGLTVGSDKATWVGEDDQIRGGTVLFYAAGSDNPGSLVAATRHKSAMWMFLARTDVEGAQDEYLLGIPKRTFDRTRRVITKLVDRAKATEVNANDRPVLVDLGLLDDPGHTVGERGVGGRTVEQQQARDNRDRKRARRAKRDAVDTARRATATVLLTDAWGEHPAVGKVTAGPAFGTVARWLDLIVTAGGDPHATLATIDPDEVTAPKVHDPSKLVASLVKRSANTDLNGDEATTSGARTPKTKAQRREERLADEKALLDQVADLLREEWGGHPTAELVITGPAFTAVTRNLAGAAATGHDAPCCAPSTRPPSAPRTTPARSPPGRSAPPPPATRPHPDRHDPTRSNTGPRTQPARRRRHARRPGALLRTSPRPPATAHTCRPSPRPATSADRTRSIRATPRTPLGGIRQAPAVAGVGDQDRRDLATLVADRAGPALVAWSRPSRRHRGEHRRPPHPRPSHRTRPRRRTRTTRLGPTTRPHTHQRR</sequence>
<evidence type="ECO:0000313" key="3">
    <source>
        <dbReference type="Proteomes" id="UP001141259"/>
    </source>
</evidence>
<feature type="compositionally biased region" description="Low complexity" evidence="1">
    <location>
        <begin position="342"/>
        <end position="352"/>
    </location>
</feature>
<feature type="compositionally biased region" description="Pro residues" evidence="1">
    <location>
        <begin position="353"/>
        <end position="362"/>
    </location>
</feature>
<feature type="region of interest" description="Disordered" evidence="1">
    <location>
        <begin position="465"/>
        <end position="513"/>
    </location>
</feature>
<dbReference type="AlphaFoldDB" id="A0A9X3A0N3"/>
<evidence type="ECO:0000256" key="1">
    <source>
        <dbReference type="SAM" id="MobiDB-lite"/>
    </source>
</evidence>
<dbReference type="Proteomes" id="UP001141259">
    <property type="component" value="Unassembled WGS sequence"/>
</dbReference>
<feature type="region of interest" description="Disordered" evidence="1">
    <location>
        <begin position="137"/>
        <end position="171"/>
    </location>
</feature>
<comment type="caution">
    <text evidence="2">The sequence shown here is derived from an EMBL/GenBank/DDBJ whole genome shotgun (WGS) entry which is preliminary data.</text>
</comment>
<evidence type="ECO:0000313" key="2">
    <source>
        <dbReference type="EMBL" id="MCS7478739.1"/>
    </source>
</evidence>